<gene>
    <name evidence="2" type="ORF">MLAUSG7_0808</name>
</gene>
<evidence type="ECO:0000259" key="1">
    <source>
        <dbReference type="PROSITE" id="PS51664"/>
    </source>
</evidence>
<dbReference type="InterPro" id="IPR017667">
    <property type="entry name" value="Methan_mark_1"/>
</dbReference>
<dbReference type="Gene3D" id="3.30.160.660">
    <property type="match status" value="1"/>
</dbReference>
<dbReference type="PANTHER" id="PTHR37809">
    <property type="entry name" value="RIBOSOMAL PROTEIN S12 METHYLTHIOTRANSFERASE ACCESSORY FACTOR YCAO"/>
    <property type="match status" value="1"/>
</dbReference>
<proteinExistence type="predicted"/>
<dbReference type="KEGG" id="mesg:MLAUSG7_0808"/>
<keyword evidence="3" id="KW-1185">Reference proteome</keyword>
<dbReference type="NCBIfam" id="TIGR00702">
    <property type="entry name" value="YcaO-type kinase domain"/>
    <property type="match status" value="1"/>
</dbReference>
<evidence type="ECO:0000313" key="3">
    <source>
        <dbReference type="Proteomes" id="UP000679213"/>
    </source>
</evidence>
<dbReference type="PROSITE" id="PS51664">
    <property type="entry name" value="YCAO"/>
    <property type="match status" value="1"/>
</dbReference>
<dbReference type="AlphaFoldDB" id="A0A8D6PW89"/>
<evidence type="ECO:0000313" key="2">
    <source>
        <dbReference type="EMBL" id="CAB3288605.1"/>
    </source>
</evidence>
<dbReference type="EMBL" id="LR792632">
    <property type="protein sequence ID" value="CAB3288605.1"/>
    <property type="molecule type" value="Genomic_DNA"/>
</dbReference>
<reference evidence="2 3" key="1">
    <citation type="submission" date="2020-04" db="EMBL/GenBank/DDBJ databases">
        <authorList>
            <consortium name="Genoscope - CEA"/>
            <person name="William W."/>
        </authorList>
    </citation>
    <scope>NUCLEOTIDE SEQUENCE [LARGE SCALE GENOMIC DNA]</scope>
    <source>
        <strain evidence="2 3">SG7</strain>
    </source>
</reference>
<sequence length="386" mass="44288">MKIEYKLASYRVCSPEETFEKIKNTLRDINTLEIKNIQHLDKLGIPVYYLKRKVVIDEKEGIAINYGKGATDIQAKVSACMEAIERFSASYDESKIKKEADNPINIKDLILPQYSDENVKEWVEGFDIINNETVDVPVDAVFYPVYGKLFRGNTNGLASGNNLDEAILHGTLEVIERDAWSLAELVRKIPKKINPEDAKNPLIHDLIGKFNNAGVDIILKDLTSEFEIPVVAAISDDYSSKNPLMLCMGVGCHLDPEIAILRALTEVAQSRASQLHGFRRDAKLRKEFTSKISYERLKRIHKKWFEFEEEIYISDMPNNARYNLKKDLEFIKDKISEDGFDKLIYVDLNKIGVDTVRVIIPKMEVYSIDRDRLSKNAIQRAKKLYY</sequence>
<feature type="domain" description="YcaO" evidence="1">
    <location>
        <begin position="67"/>
        <end position="386"/>
    </location>
</feature>
<dbReference type="GeneID" id="65883615"/>
<dbReference type="Gene3D" id="3.30.40.250">
    <property type="match status" value="1"/>
</dbReference>
<dbReference type="PANTHER" id="PTHR37809:SF1">
    <property type="entry name" value="RIBOSOMAL PROTEIN S12 METHYLTHIOTRANSFERASE ACCESSORY FACTOR YCAO"/>
    <property type="match status" value="1"/>
</dbReference>
<dbReference type="RefSeq" id="WP_214400654.1">
    <property type="nucleotide sequence ID" value="NZ_LR792632.1"/>
</dbReference>
<dbReference type="NCBIfam" id="TIGR03266">
    <property type="entry name" value="methan_mark_1"/>
    <property type="match status" value="1"/>
</dbReference>
<dbReference type="Gene3D" id="3.30.1330.230">
    <property type="match status" value="1"/>
</dbReference>
<dbReference type="Pfam" id="PF02624">
    <property type="entry name" value="YcaO"/>
    <property type="match status" value="1"/>
</dbReference>
<accession>A0A8D6PW89</accession>
<organism evidence="2 3">
    <name type="scientific">Methanocaldococcus lauensis</name>
    <dbReference type="NCBI Taxonomy" id="2546128"/>
    <lineage>
        <taxon>Archaea</taxon>
        <taxon>Methanobacteriati</taxon>
        <taxon>Methanobacteriota</taxon>
        <taxon>Methanomada group</taxon>
        <taxon>Methanococci</taxon>
        <taxon>Methanococcales</taxon>
        <taxon>Methanocaldococcaceae</taxon>
        <taxon>Methanocaldococcus</taxon>
    </lineage>
</organism>
<protein>
    <submittedName>
        <fullName evidence="2">Methanogenesis marker protein 1</fullName>
    </submittedName>
</protein>
<dbReference type="InterPro" id="IPR003776">
    <property type="entry name" value="YcaO-like_dom"/>
</dbReference>
<name>A0A8D6PW89_9EURY</name>
<dbReference type="Proteomes" id="UP000679213">
    <property type="component" value="Chromosome I"/>
</dbReference>